<name>D8VN72_9ZZZZ</name>
<sequence>MITLELELLTTGVELREELVVGMLDGADELVTVPEQILPVRLGISAEPPRLSTWNPKLILWPGCKLPFQLILDAE</sequence>
<accession>D8VN72</accession>
<proteinExistence type="predicted"/>
<reference evidence="1" key="1">
    <citation type="submission" date="2009-09" db="EMBL/GenBank/DDBJ databases">
        <authorList>
            <person name="Beloqi A."/>
            <person name="Nechitaylo T.Y."/>
            <person name="Lopez-Cortes N."/>
            <person name="Vietes M."/>
            <person name="Polaina J."/>
            <person name="Strittmatter A."/>
            <person name="Reva O."/>
            <person name="Waliczek A."/>
            <person name="Golyshina O.V."/>
            <person name="Ferrer M."/>
            <person name="Golyshin P.N."/>
        </authorList>
    </citation>
    <scope>NUCLEOTIDE SEQUENCE</scope>
</reference>
<dbReference type="EMBL" id="GQ996414">
    <property type="protein sequence ID" value="ACY24857.1"/>
    <property type="molecule type" value="Genomic_DNA"/>
</dbReference>
<protein>
    <submittedName>
        <fullName evidence="1">Uncharacterized protein</fullName>
    </submittedName>
</protein>
<evidence type="ECO:0000313" key="1">
    <source>
        <dbReference type="EMBL" id="ACY24857.1"/>
    </source>
</evidence>
<organism evidence="1">
    <name type="scientific">uncultured organism</name>
    <dbReference type="NCBI Taxonomy" id="155900"/>
    <lineage>
        <taxon>unclassified sequences</taxon>
        <taxon>environmental samples</taxon>
    </lineage>
</organism>
<dbReference type="AlphaFoldDB" id="D8VN72"/>
<reference evidence="1" key="2">
    <citation type="journal article" date="2010" name="Appl. Environ. Microbiol.">
        <title>Diversity of glycosyl hydrolases from cellulose-depleting communities enriched from casts of two earthworm species.</title>
        <authorList>
            <person name="Beloqui A."/>
            <person name="Nechitaylo T.Y."/>
            <person name="Lopez-Cortes N."/>
            <person name="Ghazi A."/>
            <person name="Guazzaroni M.E."/>
            <person name="Polaina J."/>
            <person name="Strittmatter A.W."/>
            <person name="Reva O."/>
            <person name="Waliczek A."/>
            <person name="Yakimov M.M."/>
            <person name="Golyshina O.V."/>
            <person name="Ferrer M."/>
            <person name="Golyshin P.N."/>
        </authorList>
    </citation>
    <scope>NUCLEOTIDE SEQUENCE</scope>
</reference>